<dbReference type="Gene3D" id="2.40.100.10">
    <property type="entry name" value="Cyclophilin-like"/>
    <property type="match status" value="1"/>
</dbReference>
<proteinExistence type="predicted"/>
<evidence type="ECO:0000313" key="3">
    <source>
        <dbReference type="Proteomes" id="UP000694425"/>
    </source>
</evidence>
<dbReference type="Proteomes" id="UP000694425">
    <property type="component" value="Unplaced"/>
</dbReference>
<dbReference type="GO" id="GO:0003755">
    <property type="term" value="F:peptidyl-prolyl cis-trans isomerase activity"/>
    <property type="evidence" value="ECO:0007669"/>
    <property type="project" value="InterPro"/>
</dbReference>
<reference evidence="2" key="2">
    <citation type="submission" date="2025-09" db="UniProtKB">
        <authorList>
            <consortium name="Ensembl"/>
        </authorList>
    </citation>
    <scope>IDENTIFICATION</scope>
</reference>
<dbReference type="Ensembl" id="ENSNVIT00000033928.1">
    <property type="protein sequence ID" value="ENSNVIP00000029291.1"/>
    <property type="gene ID" value="ENSNVIG00000022566.1"/>
</dbReference>
<dbReference type="Pfam" id="PF00160">
    <property type="entry name" value="Pro_isomerase"/>
    <property type="match status" value="1"/>
</dbReference>
<reference evidence="2" key="1">
    <citation type="submission" date="2025-08" db="UniProtKB">
        <authorList>
            <consortium name="Ensembl"/>
        </authorList>
    </citation>
    <scope>IDENTIFICATION</scope>
</reference>
<feature type="domain" description="PPIase cyclophilin-type" evidence="1">
    <location>
        <begin position="1"/>
        <end position="58"/>
    </location>
</feature>
<evidence type="ECO:0000259" key="1">
    <source>
        <dbReference type="Pfam" id="PF00160"/>
    </source>
</evidence>
<protein>
    <recommendedName>
        <fullName evidence="1">PPIase cyclophilin-type domain-containing protein</fullName>
    </recommendedName>
</protein>
<keyword evidence="3" id="KW-1185">Reference proteome</keyword>
<dbReference type="InterPro" id="IPR002130">
    <property type="entry name" value="Cyclophilin-type_PPIase_dom"/>
</dbReference>
<name>A0A8C7BTR5_NEOVI</name>
<evidence type="ECO:0000313" key="2">
    <source>
        <dbReference type="Ensembl" id="ENSNVIP00000029291.1"/>
    </source>
</evidence>
<dbReference type="InterPro" id="IPR029000">
    <property type="entry name" value="Cyclophilin-like_dom_sf"/>
</dbReference>
<dbReference type="AlphaFoldDB" id="A0A8C7BTR5"/>
<organism evidence="2 3">
    <name type="scientific">Neovison vison</name>
    <name type="common">American mink</name>
    <name type="synonym">Mustela vison</name>
    <dbReference type="NCBI Taxonomy" id="452646"/>
    <lineage>
        <taxon>Eukaryota</taxon>
        <taxon>Metazoa</taxon>
        <taxon>Chordata</taxon>
        <taxon>Craniata</taxon>
        <taxon>Vertebrata</taxon>
        <taxon>Euteleostomi</taxon>
        <taxon>Mammalia</taxon>
        <taxon>Eutheria</taxon>
        <taxon>Laurasiatheria</taxon>
        <taxon>Carnivora</taxon>
        <taxon>Caniformia</taxon>
        <taxon>Musteloidea</taxon>
        <taxon>Mustelidae</taxon>
        <taxon>Mustelinae</taxon>
        <taxon>Neogale</taxon>
    </lineage>
</organism>
<accession>A0A8C7BTR5</accession>
<dbReference type="SUPFAM" id="SSF50891">
    <property type="entry name" value="Cyclophilin-like"/>
    <property type="match status" value="1"/>
</dbReference>
<sequence>MKIKFFADVVPKMAKNFRQFCTGEFGQGIILGLYTHWHAEKRHKVIKGPMCKGNNEKAKYVLLP</sequence>